<evidence type="ECO:0000256" key="1">
    <source>
        <dbReference type="SAM" id="Coils"/>
    </source>
</evidence>
<comment type="caution">
    <text evidence="2">The sequence shown here is derived from an EMBL/GenBank/DDBJ whole genome shotgun (WGS) entry which is preliminary data.</text>
</comment>
<gene>
    <name evidence="2" type="ORF">TAGGR_1623</name>
</gene>
<name>A0A0U9HRS0_9BACT</name>
<sequence>MILKLKQWQEELEKQKFVEMLSERHKLELYLKELKGRLDSVTFLKEATSEKIVSIFDEIQYLTNQLIEVQELIKKIDEEVEKQRQLYEEAFKERKKIEQLYDKLITTIKMQREKLEEKLILDVFTGRIRSE</sequence>
<dbReference type="Proteomes" id="UP000054976">
    <property type="component" value="Unassembled WGS sequence"/>
</dbReference>
<accession>A0A0U9HRS0</accession>
<dbReference type="InterPro" id="IPR053716">
    <property type="entry name" value="Flag_assembly_chemotaxis_eff"/>
</dbReference>
<dbReference type="AlphaFoldDB" id="A0A0U9HRS0"/>
<dbReference type="EMBL" id="BCNO01000001">
    <property type="protein sequence ID" value="GAQ94442.1"/>
    <property type="molecule type" value="Genomic_DNA"/>
</dbReference>
<protein>
    <recommendedName>
        <fullName evidence="4">Flagellar FliJ protein</fullName>
    </recommendedName>
</protein>
<dbReference type="Gene3D" id="1.10.287.1700">
    <property type="match status" value="1"/>
</dbReference>
<evidence type="ECO:0008006" key="4">
    <source>
        <dbReference type="Google" id="ProtNLM"/>
    </source>
</evidence>
<keyword evidence="1" id="KW-0175">Coiled coil</keyword>
<organism evidence="2 3">
    <name type="scientific">Thermodesulfovibrio aggregans</name>
    <dbReference type="NCBI Taxonomy" id="86166"/>
    <lineage>
        <taxon>Bacteria</taxon>
        <taxon>Pseudomonadati</taxon>
        <taxon>Nitrospirota</taxon>
        <taxon>Thermodesulfovibrionia</taxon>
        <taxon>Thermodesulfovibrionales</taxon>
        <taxon>Thermodesulfovibrionaceae</taxon>
        <taxon>Thermodesulfovibrio</taxon>
    </lineage>
</organism>
<keyword evidence="3" id="KW-1185">Reference proteome</keyword>
<dbReference type="STRING" id="86166.TAGGR_1623"/>
<feature type="coiled-coil region" evidence="1">
    <location>
        <begin position="59"/>
        <end position="100"/>
    </location>
</feature>
<reference evidence="3" key="1">
    <citation type="submission" date="2016-01" db="EMBL/GenBank/DDBJ databases">
        <title>Draft genome sequence of Thermodesulfovibrio aggregans strain TGE-P1.</title>
        <authorList>
            <person name="Sekiguchi Y."/>
            <person name="Ohashi A."/>
            <person name="Matsuura N."/>
            <person name="Tourlousse M.D."/>
        </authorList>
    </citation>
    <scope>NUCLEOTIDE SEQUENCE [LARGE SCALE GENOMIC DNA]</scope>
    <source>
        <strain evidence="3">TGE-P1</strain>
    </source>
</reference>
<evidence type="ECO:0000313" key="2">
    <source>
        <dbReference type="EMBL" id="GAQ94442.1"/>
    </source>
</evidence>
<evidence type="ECO:0000313" key="3">
    <source>
        <dbReference type="Proteomes" id="UP000054976"/>
    </source>
</evidence>
<proteinExistence type="predicted"/>